<dbReference type="InterPro" id="IPR003767">
    <property type="entry name" value="Malate/L-lactate_DH-like"/>
</dbReference>
<gene>
    <name evidence="3" type="ORF">EOD42_13700</name>
</gene>
<dbReference type="EMBL" id="SACL01000004">
    <property type="protein sequence ID" value="RVT96169.1"/>
    <property type="molecule type" value="Genomic_DNA"/>
</dbReference>
<dbReference type="GO" id="GO:0016491">
    <property type="term" value="F:oxidoreductase activity"/>
    <property type="evidence" value="ECO:0007669"/>
    <property type="project" value="UniProtKB-KW"/>
</dbReference>
<dbReference type="InterPro" id="IPR043144">
    <property type="entry name" value="Mal/L-sulf/L-lact_DH-like_ah"/>
</dbReference>
<comment type="caution">
    <text evidence="3">The sequence shown here is derived from an EMBL/GenBank/DDBJ whole genome shotgun (WGS) entry which is preliminary data.</text>
</comment>
<comment type="similarity">
    <text evidence="1">Belongs to the LDH2/MDH2 oxidoreductase family.</text>
</comment>
<dbReference type="Gene3D" id="3.30.1370.60">
    <property type="entry name" value="Hypothetical oxidoreductase yiak, domain 2"/>
    <property type="match status" value="1"/>
</dbReference>
<dbReference type="Pfam" id="PF02615">
    <property type="entry name" value="Ldh_2"/>
    <property type="match status" value="1"/>
</dbReference>
<dbReference type="InterPro" id="IPR043143">
    <property type="entry name" value="Mal/L-sulf/L-lact_DH-like_NADP"/>
</dbReference>
<sequence>MLHATADSVRAQCLAVLTAWGMPEDLAQTTADVMTETDLMAVDSHGISMLMNYEEMMQKGQLRIANRPKEIRRLGATAFLSGEDGLGHPVSVQAMELAVELAGTHGVGVVGVVNSHHFGAAGAYARIASQKGMIGLVTSSTRGIIMVPTGSSEPVLGTNPIAFSAPSRKHNDFVLDMATTTVAGNKVKVYHLNDKKVPEGWVVDGKGQTVTDPHEGFEYTFKRKEGGITPLGGTGAMGSHKGYGLAMLAHILGGCLVGASFSPIRNRTQKDNDPNNIGHFFLALRPDVFRPEGEFETDLDAVIDELHGADRVNPDVRVKVAGEPEDEAKAKRLAGGIPIPDALDTLIKGIAERAGAQYVLTPA</sequence>
<keyword evidence="4" id="KW-1185">Reference proteome</keyword>
<dbReference type="RefSeq" id="WP_127788102.1">
    <property type="nucleotide sequence ID" value="NZ_SACL01000004.1"/>
</dbReference>
<evidence type="ECO:0000256" key="2">
    <source>
        <dbReference type="ARBA" id="ARBA00023002"/>
    </source>
</evidence>
<dbReference type="SUPFAM" id="SSF89733">
    <property type="entry name" value="L-sulfolactate dehydrogenase-like"/>
    <property type="match status" value="1"/>
</dbReference>
<proteinExistence type="inferred from homology"/>
<dbReference type="PANTHER" id="PTHR11091">
    <property type="entry name" value="OXIDOREDUCTASE-RELATED"/>
    <property type="match status" value="1"/>
</dbReference>
<dbReference type="Proteomes" id="UP000282957">
    <property type="component" value="Unassembled WGS sequence"/>
</dbReference>
<evidence type="ECO:0000256" key="1">
    <source>
        <dbReference type="ARBA" id="ARBA00006056"/>
    </source>
</evidence>
<organism evidence="3 4">
    <name type="scientific">Rhodovarius crocodyli</name>
    <dbReference type="NCBI Taxonomy" id="1979269"/>
    <lineage>
        <taxon>Bacteria</taxon>
        <taxon>Pseudomonadati</taxon>
        <taxon>Pseudomonadota</taxon>
        <taxon>Alphaproteobacteria</taxon>
        <taxon>Acetobacterales</taxon>
        <taxon>Roseomonadaceae</taxon>
        <taxon>Rhodovarius</taxon>
    </lineage>
</organism>
<evidence type="ECO:0000313" key="4">
    <source>
        <dbReference type="Proteomes" id="UP000282957"/>
    </source>
</evidence>
<reference evidence="3 4" key="1">
    <citation type="submission" date="2019-01" db="EMBL/GenBank/DDBJ databases">
        <authorList>
            <person name="Chen W.-M."/>
        </authorList>
    </citation>
    <scope>NUCLEOTIDE SEQUENCE [LARGE SCALE GENOMIC DNA]</scope>
    <source>
        <strain evidence="3 4">CCP-6</strain>
    </source>
</reference>
<dbReference type="Gene3D" id="1.10.1530.10">
    <property type="match status" value="1"/>
</dbReference>
<dbReference type="AlphaFoldDB" id="A0A437MEX3"/>
<dbReference type="InterPro" id="IPR036111">
    <property type="entry name" value="Mal/L-sulfo/L-lacto_DH-like_sf"/>
</dbReference>
<name>A0A437MEX3_9PROT</name>
<accession>A0A437MEX3</accession>
<dbReference type="PANTHER" id="PTHR11091:SF0">
    <property type="entry name" value="MALATE DEHYDROGENASE"/>
    <property type="match status" value="1"/>
</dbReference>
<protein>
    <submittedName>
        <fullName evidence="3">Ldh family oxidoreductase</fullName>
    </submittedName>
</protein>
<dbReference type="OrthoDB" id="9811519at2"/>
<evidence type="ECO:0000313" key="3">
    <source>
        <dbReference type="EMBL" id="RVT96169.1"/>
    </source>
</evidence>
<keyword evidence="2" id="KW-0560">Oxidoreductase</keyword>